<gene>
    <name evidence="1" type="ORF">E2C01_002453</name>
</gene>
<name>A0A5B7CNA4_PORTR</name>
<organism evidence="1 2">
    <name type="scientific">Portunus trituberculatus</name>
    <name type="common">Swimming crab</name>
    <name type="synonym">Neptunus trituberculatus</name>
    <dbReference type="NCBI Taxonomy" id="210409"/>
    <lineage>
        <taxon>Eukaryota</taxon>
        <taxon>Metazoa</taxon>
        <taxon>Ecdysozoa</taxon>
        <taxon>Arthropoda</taxon>
        <taxon>Crustacea</taxon>
        <taxon>Multicrustacea</taxon>
        <taxon>Malacostraca</taxon>
        <taxon>Eumalacostraca</taxon>
        <taxon>Eucarida</taxon>
        <taxon>Decapoda</taxon>
        <taxon>Pleocyemata</taxon>
        <taxon>Brachyura</taxon>
        <taxon>Eubrachyura</taxon>
        <taxon>Portunoidea</taxon>
        <taxon>Portunidae</taxon>
        <taxon>Portuninae</taxon>
        <taxon>Portunus</taxon>
    </lineage>
</organism>
<dbReference type="AlphaFoldDB" id="A0A5B7CNA4"/>
<evidence type="ECO:0000313" key="2">
    <source>
        <dbReference type="Proteomes" id="UP000324222"/>
    </source>
</evidence>
<evidence type="ECO:0000313" key="1">
    <source>
        <dbReference type="EMBL" id="MPC09836.1"/>
    </source>
</evidence>
<proteinExistence type="predicted"/>
<accession>A0A5B7CNA4</accession>
<sequence length="215" mass="23628">MVEIDMVHPPSRETNALLKVPPGMVGFHWMSYSRKSVIGFAVIHHLTNYQHGGLTLDIHDMGSVAGLVCCQRWLRGTPAPAATARYIRSLTASSLPSSQIQPPRQDEDPPCCGINTIQSLEEWAFVSVTCDARKTFKRTLDTSLVYITYSDFSALARIAVLAVVVVAAAATPIGGLQDQDGQFVLTKDYSLEDGTEYSVKYVKPCKYCQWKLEGG</sequence>
<protein>
    <submittedName>
        <fullName evidence="1">Uncharacterized protein</fullName>
    </submittedName>
</protein>
<comment type="caution">
    <text evidence="1">The sequence shown here is derived from an EMBL/GenBank/DDBJ whole genome shotgun (WGS) entry which is preliminary data.</text>
</comment>
<reference evidence="1 2" key="1">
    <citation type="submission" date="2019-05" db="EMBL/GenBank/DDBJ databases">
        <title>Another draft genome of Portunus trituberculatus and its Hox gene families provides insights of decapod evolution.</title>
        <authorList>
            <person name="Jeong J.-H."/>
            <person name="Song I."/>
            <person name="Kim S."/>
            <person name="Choi T."/>
            <person name="Kim D."/>
            <person name="Ryu S."/>
            <person name="Kim W."/>
        </authorList>
    </citation>
    <scope>NUCLEOTIDE SEQUENCE [LARGE SCALE GENOMIC DNA]</scope>
    <source>
        <tissue evidence="1">Muscle</tissue>
    </source>
</reference>
<keyword evidence="2" id="KW-1185">Reference proteome</keyword>
<dbReference type="EMBL" id="VSRR010000088">
    <property type="protein sequence ID" value="MPC09836.1"/>
    <property type="molecule type" value="Genomic_DNA"/>
</dbReference>
<dbReference type="Proteomes" id="UP000324222">
    <property type="component" value="Unassembled WGS sequence"/>
</dbReference>